<sequence>MPSARSGASYSPSESSQKGHRHDYGRSHSFVEGQGVDTATTSLSGHIKSQPGGLQQCITAQRVPDPCRSVEKLHELLPDCEEIPGKYKHLQITQWIASIDGRKTHDALSSRMEEK</sequence>
<accession>A0A9Q3JFU0</accession>
<evidence type="ECO:0000313" key="3">
    <source>
        <dbReference type="Proteomes" id="UP000765509"/>
    </source>
</evidence>
<proteinExistence type="predicted"/>
<name>A0A9Q3JFU0_9BASI</name>
<dbReference type="Proteomes" id="UP000765509">
    <property type="component" value="Unassembled WGS sequence"/>
</dbReference>
<gene>
    <name evidence="2" type="ORF">O181_101059</name>
</gene>
<reference evidence="2" key="1">
    <citation type="submission" date="2021-03" db="EMBL/GenBank/DDBJ databases">
        <title>Draft genome sequence of rust myrtle Austropuccinia psidii MF-1, a brazilian biotype.</title>
        <authorList>
            <person name="Quecine M.C."/>
            <person name="Pachon D.M.R."/>
            <person name="Bonatelli M.L."/>
            <person name="Correr F.H."/>
            <person name="Franceschini L.M."/>
            <person name="Leite T.F."/>
            <person name="Margarido G.R.A."/>
            <person name="Almeida C.A."/>
            <person name="Ferrarezi J.A."/>
            <person name="Labate C.A."/>
        </authorList>
    </citation>
    <scope>NUCLEOTIDE SEQUENCE</scope>
    <source>
        <strain evidence="2">MF-1</strain>
    </source>
</reference>
<organism evidence="2 3">
    <name type="scientific">Austropuccinia psidii MF-1</name>
    <dbReference type="NCBI Taxonomy" id="1389203"/>
    <lineage>
        <taxon>Eukaryota</taxon>
        <taxon>Fungi</taxon>
        <taxon>Dikarya</taxon>
        <taxon>Basidiomycota</taxon>
        <taxon>Pucciniomycotina</taxon>
        <taxon>Pucciniomycetes</taxon>
        <taxon>Pucciniales</taxon>
        <taxon>Sphaerophragmiaceae</taxon>
        <taxon>Austropuccinia</taxon>
    </lineage>
</organism>
<evidence type="ECO:0000313" key="2">
    <source>
        <dbReference type="EMBL" id="MBW0561344.1"/>
    </source>
</evidence>
<dbReference type="EMBL" id="AVOT02070888">
    <property type="protein sequence ID" value="MBW0561344.1"/>
    <property type="molecule type" value="Genomic_DNA"/>
</dbReference>
<comment type="caution">
    <text evidence="2">The sequence shown here is derived from an EMBL/GenBank/DDBJ whole genome shotgun (WGS) entry which is preliminary data.</text>
</comment>
<protein>
    <submittedName>
        <fullName evidence="2">Uncharacterized protein</fullName>
    </submittedName>
</protein>
<feature type="compositionally biased region" description="Polar residues" evidence="1">
    <location>
        <begin position="1"/>
        <end position="16"/>
    </location>
</feature>
<dbReference type="AlphaFoldDB" id="A0A9Q3JFU0"/>
<evidence type="ECO:0000256" key="1">
    <source>
        <dbReference type="SAM" id="MobiDB-lite"/>
    </source>
</evidence>
<keyword evidence="3" id="KW-1185">Reference proteome</keyword>
<feature type="region of interest" description="Disordered" evidence="1">
    <location>
        <begin position="1"/>
        <end position="55"/>
    </location>
</feature>